<dbReference type="Pfam" id="PF00753">
    <property type="entry name" value="Lactamase_B"/>
    <property type="match status" value="1"/>
</dbReference>
<dbReference type="CDD" id="cd00158">
    <property type="entry name" value="RHOD"/>
    <property type="match status" value="2"/>
</dbReference>
<dbReference type="PROSITE" id="PS50206">
    <property type="entry name" value="RHODANESE_3"/>
    <property type="match status" value="2"/>
</dbReference>
<keyword evidence="1" id="KW-0479">Metal-binding</keyword>
<dbReference type="eggNOG" id="COG0491">
    <property type="taxonomic scope" value="Bacteria"/>
</dbReference>
<dbReference type="SMART" id="SM00450">
    <property type="entry name" value="RHOD"/>
    <property type="match status" value="2"/>
</dbReference>
<dbReference type="CDD" id="cd07724">
    <property type="entry name" value="POD-like_MBL-fold"/>
    <property type="match status" value="1"/>
</dbReference>
<dbReference type="Gene3D" id="3.40.250.10">
    <property type="entry name" value="Rhodanese-like domain"/>
    <property type="match status" value="2"/>
</dbReference>
<dbReference type="InterPro" id="IPR036866">
    <property type="entry name" value="RibonucZ/Hydroxyglut_hydro"/>
</dbReference>
<dbReference type="SUPFAM" id="SSF52821">
    <property type="entry name" value="Rhodanese/Cell cycle control phosphatase"/>
    <property type="match status" value="2"/>
</dbReference>
<proteinExistence type="predicted"/>
<dbReference type="AlphaFoldDB" id="A0A0S7ED52"/>
<dbReference type="FunFam" id="3.60.15.10:FF:000030">
    <property type="entry name" value="Metallo-beta-lactamase family protein"/>
    <property type="match status" value="1"/>
</dbReference>
<evidence type="ECO:0000256" key="1">
    <source>
        <dbReference type="ARBA" id="ARBA00022723"/>
    </source>
</evidence>
<dbReference type="KEGG" id="mod:AS202_06800"/>
<dbReference type="GO" id="GO:0070813">
    <property type="term" value="P:hydrogen sulfide metabolic process"/>
    <property type="evidence" value="ECO:0007669"/>
    <property type="project" value="TreeGrafter"/>
</dbReference>
<dbReference type="Pfam" id="PF00581">
    <property type="entry name" value="Rhodanese"/>
    <property type="match status" value="2"/>
</dbReference>
<dbReference type="InterPro" id="IPR001763">
    <property type="entry name" value="Rhodanese-like_dom"/>
</dbReference>
<dbReference type="InterPro" id="IPR044528">
    <property type="entry name" value="POD-like_MBL-fold"/>
</dbReference>
<dbReference type="SUPFAM" id="SSF56281">
    <property type="entry name" value="Metallo-hydrolase/oxidoreductase"/>
    <property type="match status" value="1"/>
</dbReference>
<dbReference type="Gene3D" id="3.60.15.10">
    <property type="entry name" value="Ribonuclease Z/Hydroxyacylglutathione hydrolase-like"/>
    <property type="match status" value="1"/>
</dbReference>
<dbReference type="Proteomes" id="UP000069030">
    <property type="component" value="Chromosome"/>
</dbReference>
<organism evidence="2 3">
    <name type="scientific">Myroides odoratimimus</name>
    <dbReference type="NCBI Taxonomy" id="76832"/>
    <lineage>
        <taxon>Bacteria</taxon>
        <taxon>Pseudomonadati</taxon>
        <taxon>Bacteroidota</taxon>
        <taxon>Flavobacteriia</taxon>
        <taxon>Flavobacteriales</taxon>
        <taxon>Flavobacteriaceae</taxon>
        <taxon>Myroides</taxon>
    </lineage>
</organism>
<dbReference type="InterPro" id="IPR001279">
    <property type="entry name" value="Metallo-B-lactamas"/>
</dbReference>
<dbReference type="RefSeq" id="WP_006257645.1">
    <property type="nucleotide sequence ID" value="NZ_BCMQ01000001.1"/>
</dbReference>
<reference evidence="2 3" key="1">
    <citation type="journal article" date="2016" name="J. Zhejiang Univ. Sci. B">
        <title>Antibiotic resistance mechanisms of Myroides sp.</title>
        <authorList>
            <person name="Hu S."/>
            <person name="Yuan S."/>
            <person name="Qu H."/>
            <person name="Jiang T."/>
            <person name="Zhou Y."/>
            <person name="Wang M."/>
            <person name="Ming D."/>
        </authorList>
    </citation>
    <scope>NUCLEOTIDE SEQUENCE [LARGE SCALE GENOMIC DNA]</scope>
    <source>
        <strain evidence="2 3">PR63039</strain>
    </source>
</reference>
<dbReference type="PANTHER" id="PTHR43084:SF1">
    <property type="entry name" value="PERSULFIDE DIOXYGENASE ETHE1, MITOCHONDRIAL"/>
    <property type="match status" value="1"/>
</dbReference>
<dbReference type="eggNOG" id="COG2897">
    <property type="taxonomic scope" value="Bacteria"/>
</dbReference>
<dbReference type="InterPro" id="IPR036873">
    <property type="entry name" value="Rhodanese-like_dom_sf"/>
</dbReference>
<dbReference type="InterPro" id="IPR051682">
    <property type="entry name" value="Mito_Persulfide_Diox"/>
</dbReference>
<dbReference type="EMBL" id="CP013690">
    <property type="protein sequence ID" value="ALU25868.1"/>
    <property type="molecule type" value="Genomic_DNA"/>
</dbReference>
<dbReference type="PANTHER" id="PTHR43084">
    <property type="entry name" value="PERSULFIDE DIOXYGENASE ETHE1"/>
    <property type="match status" value="1"/>
</dbReference>
<dbReference type="SMART" id="SM00849">
    <property type="entry name" value="Lactamase_B"/>
    <property type="match status" value="1"/>
</dbReference>
<protein>
    <submittedName>
        <fullName evidence="2">MBL fold metallo-hydrolase</fullName>
    </submittedName>
</protein>
<dbReference type="GO" id="GO:0046872">
    <property type="term" value="F:metal ion binding"/>
    <property type="evidence" value="ECO:0007669"/>
    <property type="project" value="UniProtKB-KW"/>
</dbReference>
<name>A0A0S7ED52_9FLAO</name>
<dbReference type="GO" id="GO:0050313">
    <property type="term" value="F:sulfur dioxygenase activity"/>
    <property type="evidence" value="ECO:0007669"/>
    <property type="project" value="InterPro"/>
</dbReference>
<evidence type="ECO:0000313" key="3">
    <source>
        <dbReference type="Proteomes" id="UP000069030"/>
    </source>
</evidence>
<evidence type="ECO:0000313" key="2">
    <source>
        <dbReference type="EMBL" id="ALU25868.1"/>
    </source>
</evidence>
<dbReference type="GO" id="GO:0006749">
    <property type="term" value="P:glutathione metabolic process"/>
    <property type="evidence" value="ECO:0007669"/>
    <property type="project" value="InterPro"/>
</dbReference>
<accession>A0A0S7ED52</accession>
<sequence length="472" mass="52716">MKIEQIYTGCIAHAAYYVESNGEAAIFDPLRDVEPYLERAKSDNAVIKYVFETHFHADFVSGHLDIMEKTGAKIVFGPTAAPSYEAVIAEDNQVFKLGNIQIKVLHTPGHTMESSTYLIIDEEGKEHAIISGDTLFIGDVGRPDLVQLVKSEITEEILARHLFQSLRNKIMVLPDEVIVYPNHGAGSACGKNMSKETVDTLGNQKKTNYALRADMTEDEFVVELLTGLATPPQYFPKNVLMNITGYEQLDTILDRGKTPMSIEAVKEQMKKKEVILLDTRMPQAFSEGFVPSSINIGLNGQFAVWVGELIKDIKAPIVLITEPGKEEESMIRLSRVGYDNTIGYLEGGIEAWKNAGEPIHTITRITPQEMDRLYLEDKGVLLDVRKINEFRSEHLEDSVSLPLNELEDKIDVMSKEKKYIIYCAGGYRSMMAASILYKYGITNLVDVLGGYNAISKESTLDHTDFVCPTSML</sequence>
<gene>
    <name evidence="2" type="ORF">AS202_06800</name>
</gene>